<evidence type="ECO:0000256" key="12">
    <source>
        <dbReference type="ARBA" id="ARBA00022842"/>
    </source>
</evidence>
<evidence type="ECO:0000256" key="5">
    <source>
        <dbReference type="ARBA" id="ARBA00001964"/>
    </source>
</evidence>
<evidence type="ECO:0000256" key="13">
    <source>
        <dbReference type="ARBA" id="ARBA00023052"/>
    </source>
</evidence>
<evidence type="ECO:0000256" key="11">
    <source>
        <dbReference type="ARBA" id="ARBA00022837"/>
    </source>
</evidence>
<keyword evidence="9" id="KW-0808">Transferase</keyword>
<keyword evidence="10" id="KW-0479">Metal-binding</keyword>
<dbReference type="SUPFAM" id="SSF52518">
    <property type="entry name" value="Thiamin diphosphate-binding fold (THDP-binding)"/>
    <property type="match status" value="2"/>
</dbReference>
<dbReference type="GO" id="GO:0004802">
    <property type="term" value="F:transketolase activity"/>
    <property type="evidence" value="ECO:0007669"/>
    <property type="project" value="UniProtKB-EC"/>
</dbReference>
<dbReference type="AlphaFoldDB" id="A0A6M2DPT6"/>
<dbReference type="FunFam" id="3.40.50.970:FF:000033">
    <property type="entry name" value="Transketolase isoform 1"/>
    <property type="match status" value="1"/>
</dbReference>
<dbReference type="PROSITE" id="PS00802">
    <property type="entry name" value="TRANSKETOLASE_2"/>
    <property type="match status" value="1"/>
</dbReference>
<evidence type="ECO:0000259" key="14">
    <source>
        <dbReference type="SMART" id="SM00861"/>
    </source>
</evidence>
<comment type="cofactor">
    <cofactor evidence="3">
        <name>Co(2+)</name>
        <dbReference type="ChEBI" id="CHEBI:48828"/>
    </cofactor>
</comment>
<dbReference type="PANTHER" id="PTHR43195">
    <property type="entry name" value="TRANSKETOLASE"/>
    <property type="match status" value="1"/>
</dbReference>
<evidence type="ECO:0000256" key="6">
    <source>
        <dbReference type="ARBA" id="ARBA00007131"/>
    </source>
</evidence>
<organism evidence="15">
    <name type="scientific">Xenopsylla cheopis</name>
    <name type="common">Oriental rat flea</name>
    <name type="synonym">Pulex cheopis</name>
    <dbReference type="NCBI Taxonomy" id="163159"/>
    <lineage>
        <taxon>Eukaryota</taxon>
        <taxon>Metazoa</taxon>
        <taxon>Ecdysozoa</taxon>
        <taxon>Arthropoda</taxon>
        <taxon>Hexapoda</taxon>
        <taxon>Insecta</taxon>
        <taxon>Pterygota</taxon>
        <taxon>Neoptera</taxon>
        <taxon>Endopterygota</taxon>
        <taxon>Siphonaptera</taxon>
        <taxon>Pulicidae</taxon>
        <taxon>Xenopsyllinae</taxon>
        <taxon>Xenopsylla</taxon>
    </lineage>
</organism>
<dbReference type="InterPro" id="IPR009014">
    <property type="entry name" value="Transketo_C/PFOR_II"/>
</dbReference>
<dbReference type="SMART" id="SM00861">
    <property type="entry name" value="Transket_pyr"/>
    <property type="match status" value="1"/>
</dbReference>
<dbReference type="PANTHER" id="PTHR43195:SF1">
    <property type="entry name" value="FI06132P-RELATED"/>
    <property type="match status" value="1"/>
</dbReference>
<proteinExistence type="inferred from homology"/>
<comment type="cofactor">
    <cofactor evidence="2">
        <name>Mn(2+)</name>
        <dbReference type="ChEBI" id="CHEBI:29035"/>
    </cofactor>
</comment>
<comment type="similarity">
    <text evidence="6">Belongs to the transketolase family.</text>
</comment>
<accession>A0A6M2DPT6</accession>
<evidence type="ECO:0000256" key="1">
    <source>
        <dbReference type="ARBA" id="ARBA00001913"/>
    </source>
</evidence>
<dbReference type="InterPro" id="IPR005474">
    <property type="entry name" value="Transketolase_N"/>
</dbReference>
<evidence type="ECO:0000256" key="2">
    <source>
        <dbReference type="ARBA" id="ARBA00001936"/>
    </source>
</evidence>
<keyword evidence="13" id="KW-0786">Thiamine pyrophosphate</keyword>
<evidence type="ECO:0000313" key="15">
    <source>
        <dbReference type="EMBL" id="NOV47670.1"/>
    </source>
</evidence>
<dbReference type="InterPro" id="IPR005475">
    <property type="entry name" value="Transketolase-like_Pyr-bd"/>
</dbReference>
<dbReference type="CDD" id="cd02012">
    <property type="entry name" value="TPP_TK"/>
    <property type="match status" value="1"/>
</dbReference>
<evidence type="ECO:0000256" key="10">
    <source>
        <dbReference type="ARBA" id="ARBA00022723"/>
    </source>
</evidence>
<reference evidence="15" key="1">
    <citation type="submission" date="2020-03" db="EMBL/GenBank/DDBJ databases">
        <title>Transcriptomic Profiling of the Digestive Tract of the Rat Flea, Xenopsylla cheopis, Following Blood Feeding and Infection with Yersinia pestis.</title>
        <authorList>
            <person name="Bland D.M."/>
            <person name="Martens C.A."/>
            <person name="Virtaneva K."/>
            <person name="Kanakabandi K."/>
            <person name="Long D."/>
            <person name="Rosenke R."/>
            <person name="Saturday G.A."/>
            <person name="Hoyt F.H."/>
            <person name="Bruno D.P."/>
            <person name="Ribeiro J.M.C."/>
            <person name="Hinnebusch J."/>
        </authorList>
    </citation>
    <scope>NUCLEOTIDE SEQUENCE</scope>
</reference>
<evidence type="ECO:0000256" key="3">
    <source>
        <dbReference type="ARBA" id="ARBA00001941"/>
    </source>
</evidence>
<feature type="domain" description="Transketolase-like pyrimidine-binding" evidence="14">
    <location>
        <begin position="319"/>
        <end position="483"/>
    </location>
</feature>
<sequence length="626" mass="68104">MANYHKPEAKTLQELRDIAHKLRIHSIKMTNASNSGHPTSCSSMAEIMSVLFFNTLRYSIKFPKHPSSDRFVLSKGHAAPILYAAWAEAGLFPIEDLLNLRKIDSDLEGHPTPRLNFIDVATGSLGQGVAVGAGMAYVGKNFDKASYRIYCLVGDGESAEGSVWESLHFAGYYKLDNFCVIFDVNRLGQSEATSLQHNLEVYRNRLEAFGFNAIVVDGHDVEQLCKAFHVAKSTKDKPTAIIAKTYKGKYFPEIEDLDNWHGKPIGGKSENIIKHLEGLIFNTGPHTLTPQPIVDDAPKVDISNIKLATPPEYKLGESVATRLAYGVALAKIGANNSRVLALDGDTKNSTYSDKLKKAFPDRYIECFIAEQNLCGVSIGTACRDRAVAFASTFATFFTRAFDQIRMGAVSQTNCNFVGSHCGVSIGEDGPSQMGLEDIAMFRTIPGSTVFYPSDAVSCERAVEIAANTKGVCFIRTSRPATAVLYDNNEPFVIGKAKIVKQSDNDEVLIIGAAVTLYEALDASKALEAEGIKCRVLDPFTVKPIDQVAIVQNAKACKGRVVVVEDHYQQGGLGEAVLSALALERNVVVKHLFVPNVPRSGPPKVLLDMFGISAKHIVSAVHSVLKA</sequence>
<comment type="cofactor">
    <cofactor evidence="1">
        <name>Ca(2+)</name>
        <dbReference type="ChEBI" id="CHEBI:29108"/>
    </cofactor>
</comment>
<dbReference type="InterPro" id="IPR029061">
    <property type="entry name" value="THDP-binding"/>
</dbReference>
<dbReference type="NCBIfam" id="NF004559">
    <property type="entry name" value="PRK05899.2-5"/>
    <property type="match status" value="1"/>
</dbReference>
<dbReference type="InterPro" id="IPR051424">
    <property type="entry name" value="Transketolase-like"/>
</dbReference>
<comment type="cofactor">
    <cofactor evidence="4">
        <name>Mg(2+)</name>
        <dbReference type="ChEBI" id="CHEBI:18420"/>
    </cofactor>
</comment>
<evidence type="ECO:0000256" key="9">
    <source>
        <dbReference type="ARBA" id="ARBA00022679"/>
    </source>
</evidence>
<dbReference type="InterPro" id="IPR020826">
    <property type="entry name" value="Transketolase_BS"/>
</dbReference>
<dbReference type="GO" id="GO:0005737">
    <property type="term" value="C:cytoplasm"/>
    <property type="evidence" value="ECO:0007669"/>
    <property type="project" value="UniProtKB-ARBA"/>
</dbReference>
<dbReference type="GO" id="GO:0030976">
    <property type="term" value="F:thiamine pyrophosphate binding"/>
    <property type="evidence" value="ECO:0007669"/>
    <property type="project" value="TreeGrafter"/>
</dbReference>
<dbReference type="FunFam" id="3.40.50.970:FF:000129">
    <property type="entry name" value="Transketolase"/>
    <property type="match status" value="1"/>
</dbReference>
<dbReference type="Pfam" id="PF02779">
    <property type="entry name" value="Transket_pyr"/>
    <property type="match status" value="1"/>
</dbReference>
<dbReference type="CDD" id="cd07033">
    <property type="entry name" value="TPP_PYR_DXS_TK_like"/>
    <property type="match status" value="1"/>
</dbReference>
<protein>
    <recommendedName>
        <fullName evidence="8">transketolase</fullName>
        <ecNumber evidence="8">2.2.1.1</ecNumber>
    </recommendedName>
</protein>
<dbReference type="EMBL" id="GIIL01003944">
    <property type="protein sequence ID" value="NOV47670.1"/>
    <property type="molecule type" value="Transcribed_RNA"/>
</dbReference>
<dbReference type="Pfam" id="PF02780">
    <property type="entry name" value="Transketolase_C"/>
    <property type="match status" value="1"/>
</dbReference>
<evidence type="ECO:0000256" key="4">
    <source>
        <dbReference type="ARBA" id="ARBA00001946"/>
    </source>
</evidence>
<dbReference type="Gene3D" id="3.40.50.970">
    <property type="match status" value="2"/>
</dbReference>
<dbReference type="InterPro" id="IPR033248">
    <property type="entry name" value="Transketolase_C"/>
</dbReference>
<comment type="subunit">
    <text evidence="7">Homodimer.</text>
</comment>
<dbReference type="EC" id="2.2.1.1" evidence="8"/>
<dbReference type="SUPFAM" id="SSF52922">
    <property type="entry name" value="TK C-terminal domain-like"/>
    <property type="match status" value="1"/>
</dbReference>
<keyword evidence="11" id="KW-0106">Calcium</keyword>
<evidence type="ECO:0000256" key="8">
    <source>
        <dbReference type="ARBA" id="ARBA00013152"/>
    </source>
</evidence>
<name>A0A6M2DPT6_XENCH</name>
<comment type="cofactor">
    <cofactor evidence="5">
        <name>thiamine diphosphate</name>
        <dbReference type="ChEBI" id="CHEBI:58937"/>
    </cofactor>
</comment>
<dbReference type="Gene3D" id="3.40.50.920">
    <property type="match status" value="1"/>
</dbReference>
<dbReference type="GO" id="GO:0046872">
    <property type="term" value="F:metal ion binding"/>
    <property type="evidence" value="ECO:0007669"/>
    <property type="project" value="UniProtKB-KW"/>
</dbReference>
<dbReference type="Pfam" id="PF00456">
    <property type="entry name" value="Transketolase_N"/>
    <property type="match status" value="1"/>
</dbReference>
<keyword evidence="12" id="KW-0460">Magnesium</keyword>
<evidence type="ECO:0000256" key="7">
    <source>
        <dbReference type="ARBA" id="ARBA00011738"/>
    </source>
</evidence>